<dbReference type="SUPFAM" id="SSF46955">
    <property type="entry name" value="Putative DNA-binding domain"/>
    <property type="match status" value="1"/>
</dbReference>
<dbReference type="InterPro" id="IPR000551">
    <property type="entry name" value="MerR-type_HTH_dom"/>
</dbReference>
<gene>
    <name evidence="6" type="ORF">B9D04_04045</name>
</gene>
<dbReference type="InterPro" id="IPR023210">
    <property type="entry name" value="NADP_OxRdtase_dom"/>
</dbReference>
<organism evidence="6 7">
    <name type="scientific">Weissella cibaria</name>
    <dbReference type="NCBI Taxonomy" id="137591"/>
    <lineage>
        <taxon>Bacteria</taxon>
        <taxon>Bacillati</taxon>
        <taxon>Bacillota</taxon>
        <taxon>Bacilli</taxon>
        <taxon>Lactobacillales</taxon>
        <taxon>Lactobacillaceae</taxon>
        <taxon>Weissella</taxon>
    </lineage>
</organism>
<dbReference type="EMBL" id="NDXJ01000005">
    <property type="protein sequence ID" value="OSP89972.1"/>
    <property type="molecule type" value="Genomic_DNA"/>
</dbReference>
<dbReference type="Gene3D" id="3.20.20.100">
    <property type="entry name" value="NADP-dependent oxidoreductase domain"/>
    <property type="match status" value="1"/>
</dbReference>
<dbReference type="GO" id="GO:0016616">
    <property type="term" value="F:oxidoreductase activity, acting on the CH-OH group of donors, NAD or NADP as acceptor"/>
    <property type="evidence" value="ECO:0007669"/>
    <property type="project" value="UniProtKB-ARBA"/>
</dbReference>
<dbReference type="InterPro" id="IPR036812">
    <property type="entry name" value="NAD(P)_OxRdtase_dom_sf"/>
</dbReference>
<feature type="domain" description="HTH merR-type" evidence="5">
    <location>
        <begin position="77"/>
        <end position="122"/>
    </location>
</feature>
<dbReference type="InterPro" id="IPR018170">
    <property type="entry name" value="Aldo/ket_reductase_CS"/>
</dbReference>
<evidence type="ECO:0000256" key="1">
    <source>
        <dbReference type="ARBA" id="ARBA00007905"/>
    </source>
</evidence>
<comment type="caution">
    <text evidence="6">The sequence shown here is derived from an EMBL/GenBank/DDBJ whole genome shotgun (WGS) entry which is preliminary data.</text>
</comment>
<evidence type="ECO:0008006" key="8">
    <source>
        <dbReference type="Google" id="ProtNLM"/>
    </source>
</evidence>
<dbReference type="Gene3D" id="1.10.1660.10">
    <property type="match status" value="1"/>
</dbReference>
<evidence type="ECO:0000259" key="5">
    <source>
        <dbReference type="Pfam" id="PF13411"/>
    </source>
</evidence>
<keyword evidence="2" id="KW-0521">NADP</keyword>
<dbReference type="PANTHER" id="PTHR43827">
    <property type="entry name" value="2,5-DIKETO-D-GLUCONIC ACID REDUCTASE"/>
    <property type="match status" value="1"/>
</dbReference>
<evidence type="ECO:0000313" key="6">
    <source>
        <dbReference type="EMBL" id="OSP89972.1"/>
    </source>
</evidence>
<protein>
    <recommendedName>
        <fullName evidence="8">NADP-dependent oxidoreductase domain-containing protein</fullName>
    </recommendedName>
</protein>
<keyword evidence="3" id="KW-0560">Oxidoreductase</keyword>
<accession>A0A1X4JMH1</accession>
<dbReference type="PANTHER" id="PTHR43827:SF3">
    <property type="entry name" value="NADP-DEPENDENT OXIDOREDUCTASE DOMAIN-CONTAINING PROTEIN"/>
    <property type="match status" value="1"/>
</dbReference>
<dbReference type="Pfam" id="PF00248">
    <property type="entry name" value="Aldo_ket_red"/>
    <property type="match status" value="1"/>
</dbReference>
<evidence type="ECO:0000313" key="7">
    <source>
        <dbReference type="Proteomes" id="UP000193588"/>
    </source>
</evidence>
<reference evidence="6 7" key="1">
    <citation type="submission" date="2017-04" db="EMBL/GenBank/DDBJ databases">
        <title>The genome sequence of Weissella cibaria isolated from wild Drosophila.</title>
        <authorList>
            <person name="Ricks N.J."/>
            <person name="Carroll C."/>
            <person name="Walters A."/>
            <person name="Newell P.D."/>
            <person name="Chaston J.M."/>
        </authorList>
    </citation>
    <scope>NUCLEOTIDE SEQUENCE [LARGE SCALE GENOMIC DNA]</scope>
    <source>
        <strain evidence="6 7">DmW_103</strain>
    </source>
</reference>
<dbReference type="SUPFAM" id="SSF51430">
    <property type="entry name" value="NAD(P)-linked oxidoreductase"/>
    <property type="match status" value="1"/>
</dbReference>
<dbReference type="PROSITE" id="PS00063">
    <property type="entry name" value="ALDOKETO_REDUCTASE_3"/>
    <property type="match status" value="1"/>
</dbReference>
<dbReference type="AlphaFoldDB" id="A0A1X4JMH1"/>
<dbReference type="Proteomes" id="UP000193588">
    <property type="component" value="Unassembled WGS sequence"/>
</dbReference>
<evidence type="ECO:0000256" key="2">
    <source>
        <dbReference type="ARBA" id="ARBA00022857"/>
    </source>
</evidence>
<sequence length="179" mass="21137">MAEKYQKSVGQVVLRWLMQRGVVALAKSTKPERMRENVDIFYFVLDDGYMDKIEELDTKESAFFDHHDPEMVEWFVERIGLIMPIERVNGIRRFNERNINQINFAKTMREAGLSIKTLKDYVTLVFEDDPTTIPTRKDILGEAINTLNEKVKEIVDARDYLQWKIDNYDSHMIESENKL</sequence>
<name>A0A1X4JMH1_9LACO</name>
<dbReference type="GO" id="GO:0006355">
    <property type="term" value="P:regulation of DNA-templated transcription"/>
    <property type="evidence" value="ECO:0007669"/>
    <property type="project" value="InterPro"/>
</dbReference>
<dbReference type="InterPro" id="IPR020471">
    <property type="entry name" value="AKR"/>
</dbReference>
<dbReference type="GO" id="GO:0003677">
    <property type="term" value="F:DNA binding"/>
    <property type="evidence" value="ECO:0007669"/>
    <property type="project" value="InterPro"/>
</dbReference>
<proteinExistence type="inferred from homology"/>
<feature type="domain" description="NADP-dependent oxidoreductase" evidence="4">
    <location>
        <begin position="1"/>
        <end position="57"/>
    </location>
</feature>
<evidence type="ECO:0000256" key="3">
    <source>
        <dbReference type="ARBA" id="ARBA00023002"/>
    </source>
</evidence>
<comment type="similarity">
    <text evidence="1">Belongs to the aldo/keto reductase family.</text>
</comment>
<dbReference type="Pfam" id="PF13411">
    <property type="entry name" value="MerR_1"/>
    <property type="match status" value="1"/>
</dbReference>
<evidence type="ECO:0000259" key="4">
    <source>
        <dbReference type="Pfam" id="PF00248"/>
    </source>
</evidence>
<dbReference type="InterPro" id="IPR009061">
    <property type="entry name" value="DNA-bd_dom_put_sf"/>
</dbReference>